<protein>
    <submittedName>
        <fullName evidence="4">NudC family protein</fullName>
    </submittedName>
</protein>
<dbReference type="Gene3D" id="2.60.40.790">
    <property type="match status" value="1"/>
</dbReference>
<evidence type="ECO:0000256" key="2">
    <source>
        <dbReference type="SAM" id="MobiDB-lite"/>
    </source>
</evidence>
<feature type="compositionally biased region" description="Basic and acidic residues" evidence="2">
    <location>
        <begin position="147"/>
        <end position="184"/>
    </location>
</feature>
<dbReference type="GO" id="GO:0005737">
    <property type="term" value="C:cytoplasm"/>
    <property type="evidence" value="ECO:0007669"/>
    <property type="project" value="TreeGrafter"/>
</dbReference>
<evidence type="ECO:0000313" key="5">
    <source>
        <dbReference type="Proteomes" id="UP000028837"/>
    </source>
</evidence>
<dbReference type="PANTHER" id="PTHR12356">
    <property type="entry name" value="NUCLEAR MOVEMENT PROTEIN NUDC"/>
    <property type="match status" value="1"/>
</dbReference>
<dbReference type="OrthoDB" id="416217at2759"/>
<organism evidence="4 5">
    <name type="scientific">Toxoplasma gondii GAB2-2007-GAL-DOM2</name>
    <dbReference type="NCBI Taxonomy" id="1130820"/>
    <lineage>
        <taxon>Eukaryota</taxon>
        <taxon>Sar</taxon>
        <taxon>Alveolata</taxon>
        <taxon>Apicomplexa</taxon>
        <taxon>Conoidasida</taxon>
        <taxon>Coccidia</taxon>
        <taxon>Eucoccidiorida</taxon>
        <taxon>Eimeriorina</taxon>
        <taxon>Sarcocystidae</taxon>
        <taxon>Toxoplasma</taxon>
    </lineage>
</organism>
<dbReference type="PROSITE" id="PS51203">
    <property type="entry name" value="CS"/>
    <property type="match status" value="1"/>
</dbReference>
<keyword evidence="1" id="KW-0597">Phosphoprotein</keyword>
<dbReference type="PANTHER" id="PTHR12356:SF17">
    <property type="entry name" value="CS DOMAIN-CONTAINING PROTEIN"/>
    <property type="match status" value="1"/>
</dbReference>
<sequence length="384" mass="42558">MPDSREEALQRAQMHEELLLNLARHHPDIESLLQTFFDFLERRTDFFHVIESSGASAGLESPNMGFREGRAEAMVRQAFSKAQMAYRRRAQPHLLAQVGAVPSSRGETPASAKTQAVPCTGAEKRGKSENVVARGALTTAGVSAASDPKEGHVGKPEKTQESRQMAESRPETEATEAQRSKECRNTGVNSSQGTAGKELTTWNGGVCENYRWTQSFTDLTLQFRLDKNKYRGKKDVSVSITPTALKVVVAGDVLLEGEWEDHVNAAESLWQVEDGPYLLLSIEKARENWWASVLKGEKKIDTTKIESVKRVEDFDAATQAHIRKMMFDQQQKLRGEKTSDELEKEELLRKAWDAEGSPFAGTPFNPSLVNFQSSLPSGFMGGGP</sequence>
<dbReference type="Pfam" id="PF04969">
    <property type="entry name" value="CS"/>
    <property type="match status" value="1"/>
</dbReference>
<dbReference type="GO" id="GO:0006457">
    <property type="term" value="P:protein folding"/>
    <property type="evidence" value="ECO:0007669"/>
    <property type="project" value="TreeGrafter"/>
</dbReference>
<dbReference type="VEuPathDB" id="ToxoDB:TGDOM2_248980"/>
<evidence type="ECO:0000256" key="1">
    <source>
        <dbReference type="ARBA" id="ARBA00022553"/>
    </source>
</evidence>
<gene>
    <name evidence="4" type="ORF">TGDOM2_248980</name>
</gene>
<name>A0A086KPT1_TOXGO</name>
<accession>A0A086KPT1</accession>
<dbReference type="InterPro" id="IPR007052">
    <property type="entry name" value="CS_dom"/>
</dbReference>
<dbReference type="InterPro" id="IPR008978">
    <property type="entry name" value="HSP20-like_chaperone"/>
</dbReference>
<evidence type="ECO:0000313" key="4">
    <source>
        <dbReference type="EMBL" id="KFG46399.1"/>
    </source>
</evidence>
<dbReference type="Pfam" id="PF14050">
    <property type="entry name" value="Nudc_N"/>
    <property type="match status" value="1"/>
</dbReference>
<feature type="region of interest" description="Disordered" evidence="2">
    <location>
        <begin position="99"/>
        <end position="200"/>
    </location>
</feature>
<reference evidence="4 5" key="1">
    <citation type="submission" date="2014-02" db="EMBL/GenBank/DDBJ databases">
        <authorList>
            <person name="Sibley D."/>
            <person name="Venepally P."/>
            <person name="Karamycheva S."/>
            <person name="Hadjithomas M."/>
            <person name="Khan A."/>
            <person name="Brunk B."/>
            <person name="Roos D."/>
            <person name="Caler E."/>
            <person name="Lorenzi H."/>
        </authorList>
    </citation>
    <scope>NUCLEOTIDE SEQUENCE [LARGE SCALE GENOMIC DNA]</scope>
    <source>
        <strain evidence="4 5">GAB2-2007-GAL-DOM2</strain>
    </source>
</reference>
<dbReference type="InterPro" id="IPR037898">
    <property type="entry name" value="NudC_fam"/>
</dbReference>
<evidence type="ECO:0000259" key="3">
    <source>
        <dbReference type="PROSITE" id="PS51203"/>
    </source>
</evidence>
<comment type="caution">
    <text evidence="4">The sequence shown here is derived from an EMBL/GenBank/DDBJ whole genome shotgun (WGS) entry which is preliminary data.</text>
</comment>
<proteinExistence type="predicted"/>
<feature type="domain" description="CS" evidence="3">
    <location>
        <begin position="205"/>
        <end position="294"/>
    </location>
</feature>
<dbReference type="SUPFAM" id="SSF49764">
    <property type="entry name" value="HSP20-like chaperones"/>
    <property type="match status" value="1"/>
</dbReference>
<dbReference type="Proteomes" id="UP000028837">
    <property type="component" value="Unassembled WGS sequence"/>
</dbReference>
<dbReference type="InterPro" id="IPR025934">
    <property type="entry name" value="NudC_N_dom"/>
</dbReference>
<dbReference type="EMBL" id="AHZU02000280">
    <property type="protein sequence ID" value="KFG46399.1"/>
    <property type="molecule type" value="Genomic_DNA"/>
</dbReference>
<dbReference type="GO" id="GO:0051082">
    <property type="term" value="F:unfolded protein binding"/>
    <property type="evidence" value="ECO:0007669"/>
    <property type="project" value="TreeGrafter"/>
</dbReference>
<dbReference type="CDD" id="cd06467">
    <property type="entry name" value="p23_NUDC_like"/>
    <property type="match status" value="1"/>
</dbReference>
<dbReference type="AlphaFoldDB" id="A0A086KPT1"/>